<dbReference type="STRING" id="34508.A0A4U8UYD1"/>
<name>A0A4U8UYD1_STECR</name>
<evidence type="ECO:0000256" key="5">
    <source>
        <dbReference type="ARBA" id="ARBA00022815"/>
    </source>
</evidence>
<dbReference type="InterPro" id="IPR051041">
    <property type="entry name" value="FMRFamide-related_np"/>
</dbReference>
<keyword evidence="7" id="KW-0732">Signal</keyword>
<dbReference type="Proteomes" id="UP000298663">
    <property type="component" value="Unassembled WGS sequence"/>
</dbReference>
<dbReference type="AlphaFoldDB" id="A0A4U8UYD1"/>
<evidence type="ECO:0000256" key="4">
    <source>
        <dbReference type="ARBA" id="ARBA00022685"/>
    </source>
</evidence>
<dbReference type="Pfam" id="PF01581">
    <property type="entry name" value="FARP"/>
    <property type="match status" value="9"/>
</dbReference>
<feature type="chain" id="PRO_5020357831" evidence="7">
    <location>
        <begin position="25"/>
        <end position="202"/>
    </location>
</feature>
<keyword evidence="4" id="KW-0165">Cleavage on pair of basic residues</keyword>
<evidence type="ECO:0000256" key="3">
    <source>
        <dbReference type="ARBA" id="ARBA00022525"/>
    </source>
</evidence>
<dbReference type="PANTHER" id="PTHR20986:SF24">
    <property type="entry name" value="FMRFAMIDE-LIKE NEUROPEPTIDES 1"/>
    <property type="match status" value="1"/>
</dbReference>
<dbReference type="InterPro" id="IPR002544">
    <property type="entry name" value="FMRFamid-related_peptide-like"/>
</dbReference>
<keyword evidence="9" id="KW-1185">Reference proteome</keyword>
<reference evidence="8 9" key="1">
    <citation type="journal article" date="2015" name="Genome Biol.">
        <title>Comparative genomics of Steinernema reveals deeply conserved gene regulatory networks.</title>
        <authorList>
            <person name="Dillman A.R."/>
            <person name="Macchietto M."/>
            <person name="Porter C.F."/>
            <person name="Rogers A."/>
            <person name="Williams B."/>
            <person name="Antoshechkin I."/>
            <person name="Lee M.M."/>
            <person name="Goodwin Z."/>
            <person name="Lu X."/>
            <person name="Lewis E.E."/>
            <person name="Goodrich-Blair H."/>
            <person name="Stock S.P."/>
            <person name="Adams B.J."/>
            <person name="Sternberg P.W."/>
            <person name="Mortazavi A."/>
        </authorList>
    </citation>
    <scope>NUCLEOTIDE SEQUENCE [LARGE SCALE GENOMIC DNA]</scope>
    <source>
        <strain evidence="8 9">ALL</strain>
    </source>
</reference>
<evidence type="ECO:0000256" key="7">
    <source>
        <dbReference type="SAM" id="SignalP"/>
    </source>
</evidence>
<comment type="caution">
    <text evidence="8">The sequence shown here is derived from an EMBL/GenBank/DDBJ whole genome shotgun (WGS) entry which is preliminary data.</text>
</comment>
<protein>
    <submittedName>
        <fullName evidence="8">Uncharacterized protein</fullName>
    </submittedName>
</protein>
<comment type="subcellular location">
    <subcellularLocation>
        <location evidence="1">Secreted</location>
    </subcellularLocation>
</comment>
<dbReference type="GO" id="GO:0007218">
    <property type="term" value="P:neuropeptide signaling pathway"/>
    <property type="evidence" value="ECO:0007669"/>
    <property type="project" value="UniProtKB-KW"/>
</dbReference>
<dbReference type="GO" id="GO:0005576">
    <property type="term" value="C:extracellular region"/>
    <property type="evidence" value="ECO:0007669"/>
    <property type="project" value="UniProtKB-SubCell"/>
</dbReference>
<evidence type="ECO:0000313" key="8">
    <source>
        <dbReference type="EMBL" id="TMS38550.1"/>
    </source>
</evidence>
<keyword evidence="5" id="KW-0027">Amidation</keyword>
<evidence type="ECO:0000256" key="6">
    <source>
        <dbReference type="ARBA" id="ARBA00023320"/>
    </source>
</evidence>
<dbReference type="PANTHER" id="PTHR20986">
    <property type="entry name" value="FMRFAMIDE-RELATED PEPTIDES"/>
    <property type="match status" value="1"/>
</dbReference>
<comment type="similarity">
    <text evidence="2">Belongs to the FARP (FMRFamide related peptide) family.</text>
</comment>
<keyword evidence="6" id="KW-0527">Neuropeptide</keyword>
<gene>
    <name evidence="8" type="ORF">L596_005249</name>
</gene>
<dbReference type="EMBL" id="AZBU02000001">
    <property type="protein sequence ID" value="TMS38550.1"/>
    <property type="molecule type" value="Genomic_DNA"/>
</dbReference>
<evidence type="ECO:0000256" key="1">
    <source>
        <dbReference type="ARBA" id="ARBA00004613"/>
    </source>
</evidence>
<evidence type="ECO:0000313" key="9">
    <source>
        <dbReference type="Proteomes" id="UP000298663"/>
    </source>
</evidence>
<organism evidence="8 9">
    <name type="scientific">Steinernema carpocapsae</name>
    <name type="common">Entomopathogenic nematode</name>
    <dbReference type="NCBI Taxonomy" id="34508"/>
    <lineage>
        <taxon>Eukaryota</taxon>
        <taxon>Metazoa</taxon>
        <taxon>Ecdysozoa</taxon>
        <taxon>Nematoda</taxon>
        <taxon>Chromadorea</taxon>
        <taxon>Rhabditida</taxon>
        <taxon>Tylenchina</taxon>
        <taxon>Panagrolaimomorpha</taxon>
        <taxon>Strongyloidoidea</taxon>
        <taxon>Steinernematidae</taxon>
        <taxon>Steinernema</taxon>
    </lineage>
</organism>
<feature type="signal peptide" evidence="7">
    <location>
        <begin position="1"/>
        <end position="24"/>
    </location>
</feature>
<dbReference type="OrthoDB" id="5813613at2759"/>
<accession>A0A4U8UYD1</accession>
<reference evidence="8 9" key="2">
    <citation type="journal article" date="2019" name="G3 (Bethesda)">
        <title>Hybrid Assembly of the Genome of the Entomopathogenic Nematode Steinernema carpocapsae Identifies the X-Chromosome.</title>
        <authorList>
            <person name="Serra L."/>
            <person name="Macchietto M."/>
            <person name="Macias-Munoz A."/>
            <person name="McGill C.J."/>
            <person name="Rodriguez I.M."/>
            <person name="Rodriguez B."/>
            <person name="Murad R."/>
            <person name="Mortazavi A."/>
        </authorList>
    </citation>
    <scope>NUCLEOTIDE SEQUENCE [LARGE SCALE GENOMIC DNA]</scope>
    <source>
        <strain evidence="8 9">ALL</strain>
    </source>
</reference>
<proteinExistence type="inferred from homology"/>
<sequence>MFPLVACASARLFISLAGSPPVLGECCSAESTSEFCSVFNLLSLPEQSEVRVILGENCDGDVDEAMKKMDKRKPNFIRFGRSAPIQFGKKGSDPNFLRFGRSTADNNFLRFGKSNSGHQNFLRFGRSDPNFLRFGRAANDPNFLRFGKSSDPNFLRFGKRQIDDSEPNFLRFGKRNNFLRFGRAPSDQFDREYRKPNFLRFG</sequence>
<evidence type="ECO:0000256" key="2">
    <source>
        <dbReference type="ARBA" id="ARBA00006356"/>
    </source>
</evidence>
<keyword evidence="3" id="KW-0964">Secreted</keyword>